<dbReference type="AlphaFoldDB" id="A0A5N5SY67"/>
<feature type="domain" description="FAS1" evidence="1">
    <location>
        <begin position="432"/>
        <end position="589"/>
    </location>
</feature>
<dbReference type="InterPro" id="IPR000782">
    <property type="entry name" value="FAS1_domain"/>
</dbReference>
<name>A0A5N5SY67_9CRUS</name>
<dbReference type="PROSITE" id="PS50213">
    <property type="entry name" value="FAS1"/>
    <property type="match status" value="3"/>
</dbReference>
<reference evidence="2 3" key="1">
    <citation type="journal article" date="2019" name="PLoS Biol.">
        <title>Sex chromosomes control vertical transmission of feminizing Wolbachia symbionts in an isopod.</title>
        <authorList>
            <person name="Becking T."/>
            <person name="Chebbi M.A."/>
            <person name="Giraud I."/>
            <person name="Moumen B."/>
            <person name="Laverre T."/>
            <person name="Caubet Y."/>
            <person name="Peccoud J."/>
            <person name="Gilbert C."/>
            <person name="Cordaux R."/>
        </authorList>
    </citation>
    <scope>NUCLEOTIDE SEQUENCE [LARGE SCALE GENOMIC DNA]</scope>
    <source>
        <strain evidence="2">ANa2</strain>
        <tissue evidence="2">Whole body excluding digestive tract and cuticle</tissue>
    </source>
</reference>
<dbReference type="PANTHER" id="PTHR10900:SF77">
    <property type="entry name" value="FI19380P1"/>
    <property type="match status" value="1"/>
</dbReference>
<keyword evidence="3" id="KW-1185">Reference proteome</keyword>
<evidence type="ECO:0000313" key="3">
    <source>
        <dbReference type="Proteomes" id="UP000326759"/>
    </source>
</evidence>
<dbReference type="Gene3D" id="2.30.180.10">
    <property type="entry name" value="FAS1 domain"/>
    <property type="match status" value="4"/>
</dbReference>
<sequence length="621" mass="69404">MSSCRDSRDKYTCINSSTRRGLHKTVKITYRCCHGFVRDGYGCTKIDIFSMPETLEKLEATSDFLSLIKAADLIDVLTSSNLTIFAPSNEAIAEYTADLEEKVNRMKYKTILMVFVTMFTEEKGKPTIWHQHSLSHMTNGFIYAGDFADEMIIPSINKKSTLRINMYSGYPPTVTVNCARIVTANQHSINGVVHTVDRVIKPVEKSIADIITSDPQFTIMKQLLSSSGMVEELRSDGQFTMFAPTDAAFKRLKPSILNSLLEGSSCLEAVIKQHILPNTICSDSIQGKMKTSSLLDQYLIVERTEDGKLFVEDSQIVAKDIVGTNGVLHIIDKPLIPNEGEIYFLENMYIPYVSFNQGFGSVESNPEKLREILRYHMTVPSIRANTLTNNQMADTAAGHPLRINLYAGAPLLTGIFRGNRGRPVRVTAGCSRVSVLDSRACGAVVHIIEDMLEVPKADILSALEEEKFSLFKRMIEESGRNWRKKGLILYSFHPTTPSELYLTKSSKDIMKNNELKDKIVRRHILKEHICCSGVNSNNWLFMDRKRTMDGSNIHIRRAHNGRLMAGPARIIDCGAPTSNGVVHTINRMIVDESDLVPSGGRNGPEGGKIFPLSNFGKIFVF</sequence>
<feature type="domain" description="FAS1" evidence="1">
    <location>
        <begin position="204"/>
        <end position="335"/>
    </location>
</feature>
<dbReference type="SUPFAM" id="SSF82153">
    <property type="entry name" value="FAS1 domain"/>
    <property type="match status" value="4"/>
</dbReference>
<dbReference type="OrthoDB" id="286301at2759"/>
<proteinExistence type="predicted"/>
<comment type="caution">
    <text evidence="2">The sequence shown here is derived from an EMBL/GenBank/DDBJ whole genome shotgun (WGS) entry which is preliminary data.</text>
</comment>
<organism evidence="2 3">
    <name type="scientific">Armadillidium nasatum</name>
    <dbReference type="NCBI Taxonomy" id="96803"/>
    <lineage>
        <taxon>Eukaryota</taxon>
        <taxon>Metazoa</taxon>
        <taxon>Ecdysozoa</taxon>
        <taxon>Arthropoda</taxon>
        <taxon>Crustacea</taxon>
        <taxon>Multicrustacea</taxon>
        <taxon>Malacostraca</taxon>
        <taxon>Eumalacostraca</taxon>
        <taxon>Peracarida</taxon>
        <taxon>Isopoda</taxon>
        <taxon>Oniscidea</taxon>
        <taxon>Crinocheta</taxon>
        <taxon>Armadillidiidae</taxon>
        <taxon>Armadillidium</taxon>
    </lineage>
</organism>
<evidence type="ECO:0000259" key="1">
    <source>
        <dbReference type="PROSITE" id="PS50213"/>
    </source>
</evidence>
<dbReference type="InterPro" id="IPR036378">
    <property type="entry name" value="FAS1_dom_sf"/>
</dbReference>
<dbReference type="InterPro" id="IPR050904">
    <property type="entry name" value="Adhesion/Biosynth-related"/>
</dbReference>
<dbReference type="FunFam" id="2.30.180.10:FF:000032">
    <property type="entry name" value="Fasciclin domain-containing protein, putative"/>
    <property type="match status" value="1"/>
</dbReference>
<dbReference type="PANTHER" id="PTHR10900">
    <property type="entry name" value="PERIOSTIN-RELATED"/>
    <property type="match status" value="1"/>
</dbReference>
<evidence type="ECO:0000313" key="2">
    <source>
        <dbReference type="EMBL" id="KAB7498639.1"/>
    </source>
</evidence>
<dbReference type="Pfam" id="PF02469">
    <property type="entry name" value="Fasciclin"/>
    <property type="match status" value="5"/>
</dbReference>
<dbReference type="Proteomes" id="UP000326759">
    <property type="component" value="Unassembled WGS sequence"/>
</dbReference>
<dbReference type="EMBL" id="SEYY01019119">
    <property type="protein sequence ID" value="KAB7498639.1"/>
    <property type="molecule type" value="Genomic_DNA"/>
</dbReference>
<feature type="domain" description="FAS1" evidence="1">
    <location>
        <begin position="48"/>
        <end position="200"/>
    </location>
</feature>
<protein>
    <submittedName>
        <fullName evidence="2">Transforming growth factor-beta-induced protein ig-h3</fullName>
    </submittedName>
</protein>
<accession>A0A5N5SY67</accession>
<dbReference type="SMART" id="SM00554">
    <property type="entry name" value="FAS1"/>
    <property type="match status" value="4"/>
</dbReference>
<gene>
    <name evidence="2" type="primary">TGFBI_0</name>
    <name evidence="2" type="ORF">Anas_04781</name>
</gene>